<dbReference type="EMBL" id="SMGG01000004">
    <property type="protein sequence ID" value="TCK60544.1"/>
    <property type="molecule type" value="Genomic_DNA"/>
</dbReference>
<comment type="subunit">
    <text evidence="3">Homodimer.</text>
</comment>
<keyword evidence="6" id="KW-1185">Reference proteome</keyword>
<keyword evidence="2 3" id="KW-0560">Oxidoreductase</keyword>
<dbReference type="NCBIfam" id="TIGR01292">
    <property type="entry name" value="TRX_reduct"/>
    <property type="match status" value="1"/>
</dbReference>
<dbReference type="Pfam" id="PF07992">
    <property type="entry name" value="Pyr_redox_2"/>
    <property type="match status" value="1"/>
</dbReference>
<dbReference type="PRINTS" id="PR00469">
    <property type="entry name" value="PNDRDTASEII"/>
</dbReference>
<sequence length="321" mass="35333">MQNFFNVQDIQDEYDLVILGAGPAGLTAGMYASRDKLKVLILEKQFPGGYVAITEWVENYPGFHDGIMGADLSEKFFNHAVKFGVLVRNGNCTKVELDGDYKLIHVENRATPVKTKALIIGFGCEPKRLDVPGESRFYGRGVSFCATCDGSFYKDRVVASVGGGESAIEEGEYLTRFASKVYIIHRRDEFRASKLAMERARANPKMEFITNSVVDTVNGETKVTGVTLKNVLTGEKSELTIDGLFVFIGHTAKTELVKDLVKTDEWGFIVADESTRTSVPGIFVAGDVRTKEYKQITTAVADGTVAAKNAEKYINETFSKA</sequence>
<dbReference type="AlphaFoldDB" id="A0A4R1K8D2"/>
<dbReference type="Gene3D" id="3.50.50.60">
    <property type="entry name" value="FAD/NAD(P)-binding domain"/>
    <property type="match status" value="2"/>
</dbReference>
<keyword evidence="3" id="KW-0274">FAD</keyword>
<dbReference type="EC" id="1.8.1.9" evidence="3"/>
<dbReference type="GO" id="GO:0005737">
    <property type="term" value="C:cytoplasm"/>
    <property type="evidence" value="ECO:0007669"/>
    <property type="project" value="InterPro"/>
</dbReference>
<protein>
    <recommendedName>
        <fullName evidence="3">Thioredoxin reductase</fullName>
        <ecNumber evidence="3">1.8.1.9</ecNumber>
    </recommendedName>
</protein>
<dbReference type="PRINTS" id="PR00368">
    <property type="entry name" value="FADPNR"/>
</dbReference>
<comment type="similarity">
    <text evidence="3">Belongs to the class-II pyridine nucleotide-disulfide oxidoreductase family.</text>
</comment>
<accession>A0A4R1K8D2</accession>
<proteinExistence type="inferred from homology"/>
<evidence type="ECO:0000256" key="3">
    <source>
        <dbReference type="RuleBase" id="RU003880"/>
    </source>
</evidence>
<dbReference type="InterPro" id="IPR023753">
    <property type="entry name" value="FAD/NAD-binding_dom"/>
</dbReference>
<dbReference type="GO" id="GO:0004791">
    <property type="term" value="F:thioredoxin-disulfide reductase (NADPH) activity"/>
    <property type="evidence" value="ECO:0007669"/>
    <property type="project" value="UniProtKB-UniRule"/>
</dbReference>
<dbReference type="InterPro" id="IPR005982">
    <property type="entry name" value="Thioredox_Rdtase"/>
</dbReference>
<dbReference type="Proteomes" id="UP000294614">
    <property type="component" value="Unassembled WGS sequence"/>
</dbReference>
<reference evidence="5 6" key="1">
    <citation type="submission" date="2019-03" db="EMBL/GenBank/DDBJ databases">
        <title>Genomic Encyclopedia of Type Strains, Phase IV (KMG-IV): sequencing the most valuable type-strain genomes for metagenomic binning, comparative biology and taxonomic classification.</title>
        <authorList>
            <person name="Goeker M."/>
        </authorList>
    </citation>
    <scope>NUCLEOTIDE SEQUENCE [LARGE SCALE GENOMIC DNA]</scope>
    <source>
        <strain evidence="5 6">DSM 24984</strain>
    </source>
</reference>
<evidence type="ECO:0000256" key="2">
    <source>
        <dbReference type="ARBA" id="ARBA00023002"/>
    </source>
</evidence>
<dbReference type="InterPro" id="IPR050097">
    <property type="entry name" value="Ferredoxin-NADP_redctase_2"/>
</dbReference>
<evidence type="ECO:0000313" key="5">
    <source>
        <dbReference type="EMBL" id="TCK60544.1"/>
    </source>
</evidence>
<dbReference type="PANTHER" id="PTHR48105">
    <property type="entry name" value="THIOREDOXIN REDUCTASE 1-RELATED-RELATED"/>
    <property type="match status" value="1"/>
</dbReference>
<dbReference type="OrthoDB" id="9806179at2"/>
<dbReference type="SUPFAM" id="SSF51905">
    <property type="entry name" value="FAD/NAD(P)-binding domain"/>
    <property type="match status" value="1"/>
</dbReference>
<comment type="caution">
    <text evidence="5">The sequence shown here is derived from an EMBL/GenBank/DDBJ whole genome shotgun (WGS) entry which is preliminary data.</text>
</comment>
<name>A0A4R1K8D2_9BACT</name>
<organism evidence="5 6">
    <name type="scientific">Seleniivibrio woodruffii</name>
    <dbReference type="NCBI Taxonomy" id="1078050"/>
    <lineage>
        <taxon>Bacteria</taxon>
        <taxon>Pseudomonadati</taxon>
        <taxon>Deferribacterota</taxon>
        <taxon>Deferribacteres</taxon>
        <taxon>Deferribacterales</taxon>
        <taxon>Geovibrionaceae</taxon>
        <taxon>Seleniivibrio</taxon>
    </lineage>
</organism>
<comment type="cofactor">
    <cofactor evidence="3">
        <name>FAD</name>
        <dbReference type="ChEBI" id="CHEBI:57692"/>
    </cofactor>
</comment>
<evidence type="ECO:0000256" key="1">
    <source>
        <dbReference type="ARBA" id="ARBA00022630"/>
    </source>
</evidence>
<feature type="domain" description="FAD/NAD(P)-binding" evidence="4">
    <location>
        <begin position="14"/>
        <end position="303"/>
    </location>
</feature>
<evidence type="ECO:0000259" key="4">
    <source>
        <dbReference type="Pfam" id="PF07992"/>
    </source>
</evidence>
<keyword evidence="1 3" id="KW-0285">Flavoprotein</keyword>
<comment type="catalytic activity">
    <reaction evidence="3">
        <text>[thioredoxin]-dithiol + NADP(+) = [thioredoxin]-disulfide + NADPH + H(+)</text>
        <dbReference type="Rhea" id="RHEA:20345"/>
        <dbReference type="Rhea" id="RHEA-COMP:10698"/>
        <dbReference type="Rhea" id="RHEA-COMP:10700"/>
        <dbReference type="ChEBI" id="CHEBI:15378"/>
        <dbReference type="ChEBI" id="CHEBI:29950"/>
        <dbReference type="ChEBI" id="CHEBI:50058"/>
        <dbReference type="ChEBI" id="CHEBI:57783"/>
        <dbReference type="ChEBI" id="CHEBI:58349"/>
        <dbReference type="EC" id="1.8.1.9"/>
    </reaction>
</comment>
<keyword evidence="3" id="KW-0676">Redox-active center</keyword>
<dbReference type="GO" id="GO:0019430">
    <property type="term" value="P:removal of superoxide radicals"/>
    <property type="evidence" value="ECO:0007669"/>
    <property type="project" value="UniProtKB-UniRule"/>
</dbReference>
<evidence type="ECO:0000313" key="6">
    <source>
        <dbReference type="Proteomes" id="UP000294614"/>
    </source>
</evidence>
<dbReference type="RefSeq" id="WP_132873336.1">
    <property type="nucleotide sequence ID" value="NZ_JAJUHT010000012.1"/>
</dbReference>
<gene>
    <name evidence="5" type="ORF">C8D98_1421</name>
</gene>
<dbReference type="InterPro" id="IPR036188">
    <property type="entry name" value="FAD/NAD-bd_sf"/>
</dbReference>